<name>A0AB39ZDN0_DROSZ</name>
<proteinExistence type="predicted"/>
<accession>A0AB39ZDN0</accession>
<sequence>MHLFRPKSKISEEQTMSSQVGEKRGVVGTGNEEVATMDPTESDFALELKPKPKQTCIPEHQRQRLVSSDTSVYQRDGVFDMPDKSWSVLYFSSGKDRALK</sequence>
<protein>
    <submittedName>
        <fullName evidence="3">Uncharacterized protein</fullName>
    </submittedName>
</protein>
<organism evidence="2 3">
    <name type="scientific">Drosophila suzukii</name>
    <name type="common">Spotted-wing drosophila fruit fly</name>
    <dbReference type="NCBI Taxonomy" id="28584"/>
    <lineage>
        <taxon>Eukaryota</taxon>
        <taxon>Metazoa</taxon>
        <taxon>Ecdysozoa</taxon>
        <taxon>Arthropoda</taxon>
        <taxon>Hexapoda</taxon>
        <taxon>Insecta</taxon>
        <taxon>Pterygota</taxon>
        <taxon>Neoptera</taxon>
        <taxon>Endopterygota</taxon>
        <taxon>Diptera</taxon>
        <taxon>Brachycera</taxon>
        <taxon>Muscomorpha</taxon>
        <taxon>Ephydroidea</taxon>
        <taxon>Drosophilidae</taxon>
        <taxon>Drosophila</taxon>
        <taxon>Sophophora</taxon>
    </lineage>
</organism>
<dbReference type="RefSeq" id="XP_016933664.2">
    <property type="nucleotide sequence ID" value="XM_017078175.4"/>
</dbReference>
<dbReference type="GeneID" id="108012741"/>
<evidence type="ECO:0000313" key="3">
    <source>
        <dbReference type="RefSeq" id="XP_016933664.2"/>
    </source>
</evidence>
<dbReference type="AlphaFoldDB" id="A0AB39ZDN0"/>
<reference evidence="3" key="1">
    <citation type="submission" date="2025-08" db="UniProtKB">
        <authorList>
            <consortium name="RefSeq"/>
        </authorList>
    </citation>
    <scope>IDENTIFICATION</scope>
</reference>
<dbReference type="Proteomes" id="UP001652628">
    <property type="component" value="Chromosome 3"/>
</dbReference>
<evidence type="ECO:0000256" key="1">
    <source>
        <dbReference type="SAM" id="MobiDB-lite"/>
    </source>
</evidence>
<gene>
    <name evidence="3" type="primary">LOC108012741</name>
</gene>
<keyword evidence="2" id="KW-1185">Reference proteome</keyword>
<evidence type="ECO:0000313" key="2">
    <source>
        <dbReference type="Proteomes" id="UP001652628"/>
    </source>
</evidence>
<feature type="region of interest" description="Disordered" evidence="1">
    <location>
        <begin position="1"/>
        <end position="41"/>
    </location>
</feature>